<evidence type="ECO:0000256" key="9">
    <source>
        <dbReference type="ARBA" id="ARBA00022801"/>
    </source>
</evidence>
<evidence type="ECO:0000313" key="24">
    <source>
        <dbReference type="EMBL" id="KAF5182541.1"/>
    </source>
</evidence>
<dbReference type="InterPro" id="IPR014720">
    <property type="entry name" value="dsRBD_dom"/>
</dbReference>
<evidence type="ECO:0000256" key="3">
    <source>
        <dbReference type="ARBA" id="ARBA00004123"/>
    </source>
</evidence>
<dbReference type="GO" id="GO:0003723">
    <property type="term" value="F:RNA binding"/>
    <property type="evidence" value="ECO:0007669"/>
    <property type="project" value="UniProtKB-UniRule"/>
</dbReference>
<evidence type="ECO:0000256" key="11">
    <source>
        <dbReference type="ARBA" id="ARBA00022840"/>
    </source>
</evidence>
<feature type="domain" description="Helicase C-terminal" evidence="22">
    <location>
        <begin position="70"/>
        <end position="236"/>
    </location>
</feature>
<feature type="domain" description="Dicer dsRNA-binding fold" evidence="23">
    <location>
        <begin position="251"/>
        <end position="341"/>
    </location>
</feature>
<dbReference type="InterPro" id="IPR036389">
    <property type="entry name" value="RNase_III_sf"/>
</dbReference>
<dbReference type="PROSITE" id="PS50821">
    <property type="entry name" value="PAZ"/>
    <property type="match status" value="1"/>
</dbReference>
<comment type="caution">
    <text evidence="24">The sequence shown here is derived from an EMBL/GenBank/DDBJ whole genome shotgun (WGS) entry which is preliminary data.</text>
</comment>
<dbReference type="InterPro" id="IPR038248">
    <property type="entry name" value="Dicer_dimer_sf"/>
</dbReference>
<organism evidence="24 25">
    <name type="scientific">Thalictrum thalictroides</name>
    <name type="common">Rue-anemone</name>
    <name type="synonym">Anemone thalictroides</name>
    <dbReference type="NCBI Taxonomy" id="46969"/>
    <lineage>
        <taxon>Eukaryota</taxon>
        <taxon>Viridiplantae</taxon>
        <taxon>Streptophyta</taxon>
        <taxon>Embryophyta</taxon>
        <taxon>Tracheophyta</taxon>
        <taxon>Spermatophyta</taxon>
        <taxon>Magnoliopsida</taxon>
        <taxon>Ranunculales</taxon>
        <taxon>Ranunculaceae</taxon>
        <taxon>Thalictroideae</taxon>
        <taxon>Thalictrum</taxon>
    </lineage>
</organism>
<dbReference type="InterPro" id="IPR005034">
    <property type="entry name" value="Dicer_dimerisation"/>
</dbReference>
<dbReference type="InterPro" id="IPR003100">
    <property type="entry name" value="PAZ_dom"/>
</dbReference>
<dbReference type="SUPFAM" id="SSF52540">
    <property type="entry name" value="P-loop containing nucleoside triphosphate hydrolases"/>
    <property type="match status" value="1"/>
</dbReference>
<keyword evidence="25" id="KW-1185">Reference proteome</keyword>
<evidence type="ECO:0000259" key="22">
    <source>
        <dbReference type="PROSITE" id="PS51194"/>
    </source>
</evidence>
<dbReference type="GO" id="GO:0004386">
    <property type="term" value="F:helicase activity"/>
    <property type="evidence" value="ECO:0007669"/>
    <property type="project" value="UniProtKB-KW"/>
</dbReference>
<dbReference type="FunFam" id="3.30.160.380:FF:000001">
    <property type="entry name" value="Endoribonuclease dicer-like 1"/>
    <property type="match status" value="1"/>
</dbReference>
<dbReference type="Pfam" id="PF03368">
    <property type="entry name" value="Dicer_dimer"/>
    <property type="match status" value="1"/>
</dbReference>
<evidence type="ECO:0000256" key="7">
    <source>
        <dbReference type="ARBA" id="ARBA00022741"/>
    </source>
</evidence>
<feature type="domain" description="RNase III" evidence="20">
    <location>
        <begin position="881"/>
        <end position="1025"/>
    </location>
</feature>
<dbReference type="SUPFAM" id="SSF69065">
    <property type="entry name" value="RNase III domain-like"/>
    <property type="match status" value="2"/>
</dbReference>
<evidence type="ECO:0000259" key="21">
    <source>
        <dbReference type="PROSITE" id="PS50821"/>
    </source>
</evidence>
<dbReference type="Proteomes" id="UP000554482">
    <property type="component" value="Unassembled WGS sequence"/>
</dbReference>
<dbReference type="PROSITE" id="PS51194">
    <property type="entry name" value="HELICASE_CTER"/>
    <property type="match status" value="1"/>
</dbReference>
<dbReference type="CDD" id="cd19869">
    <property type="entry name" value="DSRM_DCL_plant"/>
    <property type="match status" value="1"/>
</dbReference>
<feature type="domain" description="RNase III" evidence="20">
    <location>
        <begin position="659"/>
        <end position="840"/>
    </location>
</feature>
<dbReference type="Pfam" id="PF00636">
    <property type="entry name" value="Ribonuclease_3"/>
    <property type="match status" value="2"/>
</dbReference>
<keyword evidence="15" id="KW-0464">Manganese</keyword>
<evidence type="ECO:0000256" key="15">
    <source>
        <dbReference type="ARBA" id="ARBA00023211"/>
    </source>
</evidence>
<dbReference type="Gene3D" id="3.30.160.20">
    <property type="match status" value="2"/>
</dbReference>
<dbReference type="HAMAP" id="MF_00104">
    <property type="entry name" value="RNase_III"/>
    <property type="match status" value="1"/>
</dbReference>
<dbReference type="Gene3D" id="2.170.260.10">
    <property type="entry name" value="paz domain"/>
    <property type="match status" value="1"/>
</dbReference>
<dbReference type="PROSITE" id="PS50142">
    <property type="entry name" value="RNASE_3_2"/>
    <property type="match status" value="2"/>
</dbReference>
<dbReference type="Gene3D" id="3.30.160.380">
    <property type="entry name" value="Dicer dimerisation domain"/>
    <property type="match status" value="1"/>
</dbReference>
<dbReference type="FunFam" id="1.10.1520.10:FF:000004">
    <property type="entry name" value="Endoribonuclease dicer-like 1"/>
    <property type="match status" value="1"/>
</dbReference>
<keyword evidence="5" id="KW-0479">Metal-binding</keyword>
<keyword evidence="4" id="KW-0540">Nuclease</keyword>
<dbReference type="GO" id="GO:0005737">
    <property type="term" value="C:cytoplasm"/>
    <property type="evidence" value="ECO:0007669"/>
    <property type="project" value="TreeGrafter"/>
</dbReference>
<keyword evidence="12" id="KW-0460">Magnesium</keyword>
<dbReference type="PROSITE" id="PS51327">
    <property type="entry name" value="DICER_DSRBF"/>
    <property type="match status" value="1"/>
</dbReference>
<evidence type="ECO:0000256" key="16">
    <source>
        <dbReference type="ARBA" id="ARBA00023242"/>
    </source>
</evidence>
<evidence type="ECO:0000259" key="19">
    <source>
        <dbReference type="PROSITE" id="PS50137"/>
    </source>
</evidence>
<dbReference type="OrthoDB" id="6513042at2759"/>
<dbReference type="CDD" id="cd00593">
    <property type="entry name" value="RIBOc"/>
    <property type="match status" value="2"/>
</dbReference>
<dbReference type="PANTHER" id="PTHR14950">
    <property type="entry name" value="DICER-RELATED"/>
    <property type="match status" value="1"/>
</dbReference>
<evidence type="ECO:0000256" key="13">
    <source>
        <dbReference type="ARBA" id="ARBA00022884"/>
    </source>
</evidence>
<comment type="subcellular location">
    <subcellularLocation>
        <location evidence="3">Nucleus</location>
    </subcellularLocation>
</comment>
<feature type="domain" description="DRBM" evidence="19">
    <location>
        <begin position="1218"/>
        <end position="1294"/>
    </location>
</feature>
<dbReference type="Pfam" id="PF00271">
    <property type="entry name" value="Helicase_C"/>
    <property type="match status" value="1"/>
</dbReference>
<comment type="cofactor">
    <cofactor evidence="1">
        <name>Mn(2+)</name>
        <dbReference type="ChEBI" id="CHEBI:29035"/>
    </cofactor>
</comment>
<evidence type="ECO:0000256" key="18">
    <source>
        <dbReference type="PROSITE-ProRule" id="PRU00657"/>
    </source>
</evidence>
<keyword evidence="14" id="KW-0943">RNA-mediated gene silencing</keyword>
<gene>
    <name evidence="24" type="ORF">FRX31_027879</name>
</gene>
<dbReference type="PANTHER" id="PTHR14950:SF15">
    <property type="entry name" value="DICER-LIKE PROTEIN 4"/>
    <property type="match status" value="1"/>
</dbReference>
<evidence type="ECO:0000256" key="8">
    <source>
        <dbReference type="ARBA" id="ARBA00022759"/>
    </source>
</evidence>
<keyword evidence="13 18" id="KW-0694">RNA-binding</keyword>
<dbReference type="PROSITE" id="PS00517">
    <property type="entry name" value="RNASE_3_1"/>
    <property type="match status" value="1"/>
</dbReference>
<evidence type="ECO:0000313" key="25">
    <source>
        <dbReference type="Proteomes" id="UP000554482"/>
    </source>
</evidence>
<evidence type="ECO:0000256" key="12">
    <source>
        <dbReference type="ARBA" id="ARBA00022842"/>
    </source>
</evidence>
<evidence type="ECO:0000256" key="10">
    <source>
        <dbReference type="ARBA" id="ARBA00022806"/>
    </source>
</evidence>
<keyword evidence="7" id="KW-0547">Nucleotide-binding</keyword>
<evidence type="ECO:0000256" key="5">
    <source>
        <dbReference type="ARBA" id="ARBA00022723"/>
    </source>
</evidence>
<feature type="domain" description="DRBM" evidence="19">
    <location>
        <begin position="1051"/>
        <end position="1117"/>
    </location>
</feature>
<evidence type="ECO:0000256" key="14">
    <source>
        <dbReference type="ARBA" id="ARBA00023158"/>
    </source>
</evidence>
<dbReference type="InterPro" id="IPR036085">
    <property type="entry name" value="PAZ_dom_sf"/>
</dbReference>
<dbReference type="PROSITE" id="PS50137">
    <property type="entry name" value="DS_RBD"/>
    <property type="match status" value="2"/>
</dbReference>
<dbReference type="GO" id="GO:0005524">
    <property type="term" value="F:ATP binding"/>
    <property type="evidence" value="ECO:0007669"/>
    <property type="project" value="UniProtKB-KW"/>
</dbReference>
<feature type="domain" description="PAZ" evidence="21">
    <location>
        <begin position="500"/>
        <end position="642"/>
    </location>
</feature>
<evidence type="ECO:0000256" key="6">
    <source>
        <dbReference type="ARBA" id="ARBA00022737"/>
    </source>
</evidence>
<feature type="non-terminal residue" evidence="24">
    <location>
        <position position="1302"/>
    </location>
</feature>
<dbReference type="FunFam" id="3.40.50.300:FF:000420">
    <property type="entry name" value="Endoribonuclease dicer-like 1"/>
    <property type="match status" value="1"/>
</dbReference>
<evidence type="ECO:0000256" key="17">
    <source>
        <dbReference type="ARBA" id="ARBA00035116"/>
    </source>
</evidence>
<dbReference type="Pfam" id="PF14709">
    <property type="entry name" value="DND1_DSRM"/>
    <property type="match status" value="1"/>
</dbReference>
<keyword evidence="10" id="KW-0347">Helicase</keyword>
<accession>A0A7J6VD16</accession>
<dbReference type="GO" id="GO:0004525">
    <property type="term" value="F:ribonuclease III activity"/>
    <property type="evidence" value="ECO:0007669"/>
    <property type="project" value="InterPro"/>
</dbReference>
<name>A0A7J6VD16_THATH</name>
<keyword evidence="8" id="KW-0255">Endonuclease</keyword>
<dbReference type="GO" id="GO:0006364">
    <property type="term" value="P:rRNA processing"/>
    <property type="evidence" value="ECO:0007669"/>
    <property type="project" value="InterPro"/>
</dbReference>
<keyword evidence="6" id="KW-0677">Repeat</keyword>
<dbReference type="GO" id="GO:0030422">
    <property type="term" value="P:siRNA processing"/>
    <property type="evidence" value="ECO:0007669"/>
    <property type="project" value="TreeGrafter"/>
</dbReference>
<dbReference type="Pfam" id="PF02170">
    <property type="entry name" value="PAZ"/>
    <property type="match status" value="1"/>
</dbReference>
<evidence type="ECO:0000256" key="2">
    <source>
        <dbReference type="ARBA" id="ARBA00001946"/>
    </source>
</evidence>
<evidence type="ECO:0000259" key="23">
    <source>
        <dbReference type="PROSITE" id="PS51327"/>
    </source>
</evidence>
<evidence type="ECO:0000259" key="20">
    <source>
        <dbReference type="PROSITE" id="PS50142"/>
    </source>
</evidence>
<comment type="similarity">
    <text evidence="17">Belongs to the helicase family. Dicer subfamily.</text>
</comment>
<keyword evidence="9" id="KW-0378">Hydrolase</keyword>
<dbReference type="SMART" id="SM00358">
    <property type="entry name" value="DSRM"/>
    <property type="match status" value="2"/>
</dbReference>
<dbReference type="Gene3D" id="3.40.50.300">
    <property type="entry name" value="P-loop containing nucleotide triphosphate hydrolases"/>
    <property type="match status" value="1"/>
</dbReference>
<proteinExistence type="inferred from homology"/>
<dbReference type="SMART" id="SM00535">
    <property type="entry name" value="RIBOc"/>
    <property type="match status" value="2"/>
</dbReference>
<dbReference type="Pfam" id="PF00035">
    <property type="entry name" value="dsrm"/>
    <property type="match status" value="1"/>
</dbReference>
<evidence type="ECO:0000256" key="1">
    <source>
        <dbReference type="ARBA" id="ARBA00001936"/>
    </source>
</evidence>
<dbReference type="GO" id="GO:0005634">
    <property type="term" value="C:nucleus"/>
    <property type="evidence" value="ECO:0007669"/>
    <property type="project" value="UniProtKB-SubCell"/>
</dbReference>
<dbReference type="Gene3D" id="1.10.1520.10">
    <property type="entry name" value="Ribonuclease III domain"/>
    <property type="match status" value="2"/>
</dbReference>
<keyword evidence="11" id="KW-0067">ATP-binding</keyword>
<dbReference type="InterPro" id="IPR001650">
    <property type="entry name" value="Helicase_C-like"/>
</dbReference>
<dbReference type="SMART" id="SM00949">
    <property type="entry name" value="PAZ"/>
    <property type="match status" value="1"/>
</dbReference>
<reference evidence="24 25" key="1">
    <citation type="submission" date="2020-06" db="EMBL/GenBank/DDBJ databases">
        <title>Transcriptomic and genomic resources for Thalictrum thalictroides and T. hernandezii: Facilitating candidate gene discovery in an emerging model plant lineage.</title>
        <authorList>
            <person name="Arias T."/>
            <person name="Riano-Pachon D.M."/>
            <person name="Di Stilio V.S."/>
        </authorList>
    </citation>
    <scope>NUCLEOTIDE SEQUENCE [LARGE SCALE GENOMIC DNA]</scope>
    <source>
        <strain evidence="25">cv. WT478/WT964</strain>
        <tissue evidence="24">Leaves</tissue>
    </source>
</reference>
<keyword evidence="16" id="KW-0539">Nucleus</keyword>
<dbReference type="GO" id="GO:0046872">
    <property type="term" value="F:metal ion binding"/>
    <property type="evidence" value="ECO:0007669"/>
    <property type="project" value="UniProtKB-KW"/>
</dbReference>
<dbReference type="SUPFAM" id="SSF54768">
    <property type="entry name" value="dsRNA-binding domain-like"/>
    <property type="match status" value="2"/>
</dbReference>
<comment type="cofactor">
    <cofactor evidence="2">
        <name>Mg(2+)</name>
        <dbReference type="ChEBI" id="CHEBI:18420"/>
    </cofactor>
</comment>
<dbReference type="InterPro" id="IPR011907">
    <property type="entry name" value="RNase_III"/>
</dbReference>
<evidence type="ECO:0000256" key="4">
    <source>
        <dbReference type="ARBA" id="ARBA00022722"/>
    </source>
</evidence>
<dbReference type="EMBL" id="JABWDY010034606">
    <property type="protein sequence ID" value="KAF5182541.1"/>
    <property type="molecule type" value="Genomic_DNA"/>
</dbReference>
<dbReference type="SMART" id="SM00490">
    <property type="entry name" value="HELICc"/>
    <property type="match status" value="1"/>
</dbReference>
<dbReference type="SUPFAM" id="SSF101690">
    <property type="entry name" value="PAZ domain"/>
    <property type="match status" value="1"/>
</dbReference>
<dbReference type="InterPro" id="IPR000999">
    <property type="entry name" value="RNase_III_dom"/>
</dbReference>
<protein>
    <submittedName>
        <fullName evidence="24">Dicer-like protein</fullName>
    </submittedName>
</protein>
<dbReference type="InterPro" id="IPR027417">
    <property type="entry name" value="P-loop_NTPase"/>
</dbReference>
<sequence>AVRILLNGDPCEDIDVIEAEVDLTDGSLANQYLSLVATVVDSNFIRDGVGFDSSILEALKDPIFSKKLLVLIHILSSCRIQQDIKCIVFVNRIIVARTLSYILMNLKCLPFWKCQFLVGYHSGLKNMSRKKMNSIIEKFRSGELNLLVATSVGEEGLDIQTCCLVIRFDPPNSVASFIQSKGRARMLGSEYAFLVERENQNDLNLIKTFLLEEDRMNEEITCRTSTETYDVLEELNYRVPSTGASISAGYSVSLLHRYCSKLPRDEYFNPKPEFFFFDDNGGVFCRIVLPSNAPIHQVDSPPQSSKQNAKKIACLRACKELHLLGALTDHLLPVQDDKLNEESVESDSCEVADSSRGELHEMLSPSVLKTPWNSENSLLLNFYFIEFVPVPNDRLYQKFGLFVKTPLPTEAQTMELDLHLAHGRIVKTKLVPLGVIECDADEIVQAQTFQELYLKIILDREEFFADFVPLEKKDSIQSKPSNSYLLLPVRQNKHEHKLAVDWELIKRCLSSPVFGAQKNALDSGLVAAGKPLILADGPASTSDVVNSLIFTPHNKLFFFVDGILSGMDANSPFTDASSANYLQHYTQKFGINILHPKQPLLKAKQLFSLHNLLHNRVQGNTVTRELEEHFVELPPEICSLKIVGFSKDIGSSLSLLPSLMHRLENLLVAIELKSVFSDSFVEGSEVTAHRVLEAITTEKCMERFSLERLEVLGDAFLKYAVGRHVFLSNETVDEGQLTRRRSSIVNNSHLYKLAIRSNLQVYIRDENFDPSQFFALGRPCKVVCSKNTEMSIHFRQRSGSISNGADSSNVKCSKGHHWLHKKTVADIVEALVGAFIVDSGFKAAIAFLKWVGIEVDFEASQVSSICMASNSYMSLFANIDISALENSLGYRFLHKGLLVQAFLHPSYNKHSGGCYQRLEFLGDAVLDYLITSYLFSVYPKLKPGQLTDLRSVTVNNNAFARVAVCRSLHTYLISDSEALSEAVQKFVALSHTSPAEKDMVERPTCPKALGDLVESSVGAILLDSGFNLNLVWKIMLSFLDPIMSFTSLQLNPVRELTELCQSRNWELQFSYSKRGGGFVVDAWVNGKSVHATGCGTNLSKKAAERTAARKIFLKLKAEGFLPKKSKSLEKLLKSCVKEKAKLIGYDENPTQEVLLDAIQLDNLQIQERSPNACNTPHINPTNKRPITNEGSENHCHKSAVDKSPVTNLQNGGIPPSISNISRLFELCTVKFWKPPMFECVKEEGLSHLKLFTFKVTVEIIEDKRTILECFSDPRPKKKAAQEHAAEGALWYLKHQGYLHNDK</sequence>